<dbReference type="InterPro" id="IPR027417">
    <property type="entry name" value="P-loop_NTPase"/>
</dbReference>
<dbReference type="PANTHER" id="PTHR32309">
    <property type="entry name" value="TYROSINE-PROTEIN KINASE"/>
    <property type="match status" value="1"/>
</dbReference>
<dbReference type="InterPro" id="IPR050445">
    <property type="entry name" value="Bact_polysacc_biosynth/exp"/>
</dbReference>
<keyword evidence="4" id="KW-1185">Reference proteome</keyword>
<dbReference type="CDD" id="cd05387">
    <property type="entry name" value="BY-kinase"/>
    <property type="match status" value="1"/>
</dbReference>
<proteinExistence type="predicted"/>
<sequence>MHYFQGYDGMERLQRAITKSRIHRDKGGVIHPDRRVRASEEAWATLAPFAPDPRHLARMRLATRPGSSDQSEVDMLRTRLLRLMSEKQWRRVLITSPRAGCGATTVTANLALALQRQIDLRCLVMDLDLQRAELGRVLGLRPTHGVADLLCGRVDHATQIRRAGGNLAVSASRAPVSDPGYVLQSEQAAHQIDTVQRALEPDIILFDCAPHFLGDEVIAASRFADCAVIVGAAGETSVAELDRVESDLAQYIAVAGIVLTKCRF</sequence>
<dbReference type="EMBL" id="FOMS01000017">
    <property type="protein sequence ID" value="SFE80258.1"/>
    <property type="molecule type" value="Genomic_DNA"/>
</dbReference>
<protein>
    <submittedName>
        <fullName evidence="3">Chromosome partitioning ATPase, Mrp family, contains Fe-S cluster</fullName>
    </submittedName>
</protein>
<dbReference type="AlphaFoldDB" id="A0A1I2DII7"/>
<dbReference type="PANTHER" id="PTHR32309:SF31">
    <property type="entry name" value="CAPSULAR EXOPOLYSACCHARIDE FAMILY"/>
    <property type="match status" value="1"/>
</dbReference>
<evidence type="ECO:0000256" key="2">
    <source>
        <dbReference type="ARBA" id="ARBA00022840"/>
    </source>
</evidence>
<reference evidence="3 4" key="1">
    <citation type="submission" date="2016-10" db="EMBL/GenBank/DDBJ databases">
        <authorList>
            <person name="Varghese N."/>
            <person name="Submissions S."/>
        </authorList>
    </citation>
    <scope>NUCLEOTIDE SEQUENCE [LARGE SCALE GENOMIC DNA]</scope>
    <source>
        <strain evidence="4">YIM D21,KCTC 23444,ACCC 10710</strain>
    </source>
</reference>
<dbReference type="SUPFAM" id="SSF52540">
    <property type="entry name" value="P-loop containing nucleoside triphosphate hydrolases"/>
    <property type="match status" value="1"/>
</dbReference>
<evidence type="ECO:0000313" key="4">
    <source>
        <dbReference type="Proteomes" id="UP000325289"/>
    </source>
</evidence>
<evidence type="ECO:0000313" key="3">
    <source>
        <dbReference type="EMBL" id="SFE80258.1"/>
    </source>
</evidence>
<evidence type="ECO:0000256" key="1">
    <source>
        <dbReference type="ARBA" id="ARBA00022741"/>
    </source>
</evidence>
<dbReference type="InterPro" id="IPR005702">
    <property type="entry name" value="Wzc-like_C"/>
</dbReference>
<name>A0A1I2DII7_9RHOB</name>
<dbReference type="Proteomes" id="UP000325289">
    <property type="component" value="Unassembled WGS sequence"/>
</dbReference>
<keyword evidence="1" id="KW-0547">Nucleotide-binding</keyword>
<organism evidence="3 4">
    <name type="scientific">Roseivivax sediminis</name>
    <dbReference type="NCBI Taxonomy" id="936889"/>
    <lineage>
        <taxon>Bacteria</taxon>
        <taxon>Pseudomonadati</taxon>
        <taxon>Pseudomonadota</taxon>
        <taxon>Alphaproteobacteria</taxon>
        <taxon>Rhodobacterales</taxon>
        <taxon>Roseobacteraceae</taxon>
        <taxon>Roseivivax</taxon>
    </lineage>
</organism>
<dbReference type="Gene3D" id="3.40.50.300">
    <property type="entry name" value="P-loop containing nucleotide triphosphate hydrolases"/>
    <property type="match status" value="1"/>
</dbReference>
<accession>A0A1I2DII7</accession>
<keyword evidence="2" id="KW-0067">ATP-binding</keyword>
<gene>
    <name evidence="3" type="ORF">SAMN04515678_11714</name>
</gene>